<dbReference type="Proteomes" id="UP000807025">
    <property type="component" value="Unassembled WGS sequence"/>
</dbReference>
<comment type="caution">
    <text evidence="1">The sequence shown here is derived from an EMBL/GenBank/DDBJ whole genome shotgun (WGS) entry which is preliminary data.</text>
</comment>
<keyword evidence="2" id="KW-1185">Reference proteome</keyword>
<reference evidence="1" key="1">
    <citation type="submission" date="2020-11" db="EMBL/GenBank/DDBJ databases">
        <authorList>
            <consortium name="DOE Joint Genome Institute"/>
            <person name="Ahrendt S."/>
            <person name="Riley R."/>
            <person name="Andreopoulos W."/>
            <person name="Labutti K."/>
            <person name="Pangilinan J."/>
            <person name="Ruiz-Duenas F.J."/>
            <person name="Barrasa J.M."/>
            <person name="Sanchez-Garcia M."/>
            <person name="Camarero S."/>
            <person name="Miyauchi S."/>
            <person name="Serrano A."/>
            <person name="Linde D."/>
            <person name="Babiker R."/>
            <person name="Drula E."/>
            <person name="Ayuso-Fernandez I."/>
            <person name="Pacheco R."/>
            <person name="Padilla G."/>
            <person name="Ferreira P."/>
            <person name="Barriuso J."/>
            <person name="Kellner H."/>
            <person name="Castanera R."/>
            <person name="Alfaro M."/>
            <person name="Ramirez L."/>
            <person name="Pisabarro A.G."/>
            <person name="Kuo A."/>
            <person name="Tritt A."/>
            <person name="Lipzen A."/>
            <person name="He G."/>
            <person name="Yan M."/>
            <person name="Ng V."/>
            <person name="Cullen D."/>
            <person name="Martin F."/>
            <person name="Rosso M.-N."/>
            <person name="Henrissat B."/>
            <person name="Hibbett D."/>
            <person name="Martinez A.T."/>
            <person name="Grigoriev I.V."/>
        </authorList>
    </citation>
    <scope>NUCLEOTIDE SEQUENCE</scope>
    <source>
        <strain evidence="1">ATCC 90797</strain>
    </source>
</reference>
<gene>
    <name evidence="1" type="ORF">BDN71DRAFT_1447219</name>
</gene>
<proteinExistence type="predicted"/>
<dbReference type="AlphaFoldDB" id="A0A9P6A0R1"/>
<accession>A0A9P6A0R1</accession>
<dbReference type="EMBL" id="MU154559">
    <property type="protein sequence ID" value="KAF9495764.1"/>
    <property type="molecule type" value="Genomic_DNA"/>
</dbReference>
<name>A0A9P6A0R1_PLEER</name>
<sequence>MSEFTVLRVLEDSSNGPSTNTFQVYWSGGNRDQVAEAAVAVSYLWRAMTAECGVVGGSRLQPIKATLARSGHPQMFTHQDSSCGRLPPCSNV</sequence>
<organism evidence="1 2">
    <name type="scientific">Pleurotus eryngii</name>
    <name type="common">Boletus of the steppes</name>
    <dbReference type="NCBI Taxonomy" id="5323"/>
    <lineage>
        <taxon>Eukaryota</taxon>
        <taxon>Fungi</taxon>
        <taxon>Dikarya</taxon>
        <taxon>Basidiomycota</taxon>
        <taxon>Agaricomycotina</taxon>
        <taxon>Agaricomycetes</taxon>
        <taxon>Agaricomycetidae</taxon>
        <taxon>Agaricales</taxon>
        <taxon>Pleurotineae</taxon>
        <taxon>Pleurotaceae</taxon>
        <taxon>Pleurotus</taxon>
    </lineage>
</organism>
<dbReference type="OrthoDB" id="10417132at2759"/>
<evidence type="ECO:0000313" key="1">
    <source>
        <dbReference type="EMBL" id="KAF9495764.1"/>
    </source>
</evidence>
<evidence type="ECO:0000313" key="2">
    <source>
        <dbReference type="Proteomes" id="UP000807025"/>
    </source>
</evidence>
<protein>
    <submittedName>
        <fullName evidence="1">Uncharacterized protein</fullName>
    </submittedName>
</protein>